<evidence type="ECO:0000313" key="1">
    <source>
        <dbReference type="EMBL" id="OAV62677.1"/>
    </source>
</evidence>
<reference evidence="1 2" key="1">
    <citation type="submission" date="2016-04" db="EMBL/GenBank/DDBJ databases">
        <title>First whole genome shotgun sequence of the bacterium Enteractinococcus sp. strain UASWS1574.</title>
        <authorList>
            <person name="Crovadore J."/>
            <person name="Chablais R."/>
            <person name="Lefort F."/>
        </authorList>
    </citation>
    <scope>NUCLEOTIDE SEQUENCE [LARGE SCALE GENOMIC DNA]</scope>
    <source>
        <strain evidence="1 2">UASWS1574</strain>
    </source>
</reference>
<keyword evidence="2" id="KW-1185">Reference proteome</keyword>
<evidence type="ECO:0000313" key="2">
    <source>
        <dbReference type="Proteomes" id="UP000078292"/>
    </source>
</evidence>
<proteinExistence type="predicted"/>
<gene>
    <name evidence="1" type="ORF">A6F49_05835</name>
</gene>
<dbReference type="EMBL" id="LXEY01000010">
    <property type="protein sequence ID" value="OAV62677.1"/>
    <property type="molecule type" value="Genomic_DNA"/>
</dbReference>
<accession>A0A1B7M242</accession>
<organism evidence="1 2">
    <name type="scientific">Enteractinococcus helveticum</name>
    <dbReference type="NCBI Taxonomy" id="1837282"/>
    <lineage>
        <taxon>Bacteria</taxon>
        <taxon>Bacillati</taxon>
        <taxon>Actinomycetota</taxon>
        <taxon>Actinomycetes</taxon>
        <taxon>Micrococcales</taxon>
        <taxon>Micrococcaceae</taxon>
    </lineage>
</organism>
<sequence length="67" mass="7890">MTSTSELNIIISLRGAGVEMKLFEGMRWEPVPQIIFRRRFTFLSLELVRHCSSLLHASEVRRRFLVK</sequence>
<protein>
    <submittedName>
        <fullName evidence="1">Uncharacterized protein</fullName>
    </submittedName>
</protein>
<dbReference type="Proteomes" id="UP000078292">
    <property type="component" value="Unassembled WGS sequence"/>
</dbReference>
<comment type="caution">
    <text evidence="1">The sequence shown here is derived from an EMBL/GenBank/DDBJ whole genome shotgun (WGS) entry which is preliminary data.</text>
</comment>
<dbReference type="AlphaFoldDB" id="A0A1B7M242"/>
<name>A0A1B7M242_9MICC</name>